<dbReference type="GO" id="GO:0005886">
    <property type="term" value="C:plasma membrane"/>
    <property type="evidence" value="ECO:0007669"/>
    <property type="project" value="InterPro"/>
</dbReference>
<dbReference type="AlphaFoldDB" id="A0A1B0A2Y2"/>
<evidence type="ECO:0000256" key="4">
    <source>
        <dbReference type="SAM" id="Phobius"/>
    </source>
</evidence>
<dbReference type="Gene3D" id="3.30.479.30">
    <property type="entry name" value="Band 7 domain"/>
    <property type="match status" value="1"/>
</dbReference>
<dbReference type="EnsemblMetazoa" id="GPAI032853-RA">
    <property type="protein sequence ID" value="GPAI032853-PA"/>
    <property type="gene ID" value="GPAI032853"/>
</dbReference>
<keyword evidence="4" id="KW-1133">Transmembrane helix</keyword>
<dbReference type="Gene3D" id="6.10.250.2090">
    <property type="match status" value="1"/>
</dbReference>
<evidence type="ECO:0000256" key="2">
    <source>
        <dbReference type="ARBA" id="ARBA00008164"/>
    </source>
</evidence>
<evidence type="ECO:0000256" key="3">
    <source>
        <dbReference type="ARBA" id="ARBA00023136"/>
    </source>
</evidence>
<proteinExistence type="inferred from homology"/>
<keyword evidence="3 4" id="KW-0472">Membrane</keyword>
<evidence type="ECO:0000259" key="5">
    <source>
        <dbReference type="SMART" id="SM00244"/>
    </source>
</evidence>
<dbReference type="SUPFAM" id="SSF117892">
    <property type="entry name" value="Band 7/SPFH domain"/>
    <property type="match status" value="1"/>
</dbReference>
<keyword evidence="4" id="KW-0812">Transmembrane</keyword>
<dbReference type="PANTHER" id="PTHR10264">
    <property type="entry name" value="BAND 7 PROTEIN-RELATED"/>
    <property type="match status" value="1"/>
</dbReference>
<dbReference type="VEuPathDB" id="VectorBase:GPAI032853"/>
<dbReference type="SMART" id="SM00244">
    <property type="entry name" value="PHB"/>
    <property type="match status" value="1"/>
</dbReference>
<protein>
    <recommendedName>
        <fullName evidence="5">Band 7 domain-containing protein</fullName>
    </recommendedName>
</protein>
<reference evidence="7" key="1">
    <citation type="submission" date="2014-03" db="EMBL/GenBank/DDBJ databases">
        <authorList>
            <person name="Aksoy S."/>
            <person name="Warren W."/>
            <person name="Wilson R.K."/>
        </authorList>
    </citation>
    <scope>NUCLEOTIDE SEQUENCE [LARGE SCALE GENOMIC DNA]</scope>
    <source>
        <strain evidence="7">IAEA</strain>
    </source>
</reference>
<reference evidence="6" key="2">
    <citation type="submission" date="2020-05" db="UniProtKB">
        <authorList>
            <consortium name="EnsemblMetazoa"/>
        </authorList>
    </citation>
    <scope>IDENTIFICATION</scope>
    <source>
        <strain evidence="6">IAEA</strain>
    </source>
</reference>
<dbReference type="PANTHER" id="PTHR10264:SF19">
    <property type="entry name" value="AT06885P-RELATED"/>
    <property type="match status" value="1"/>
</dbReference>
<comment type="subcellular location">
    <subcellularLocation>
        <location evidence="1">Membrane</location>
    </subcellularLocation>
</comment>
<evidence type="ECO:0000256" key="1">
    <source>
        <dbReference type="ARBA" id="ARBA00004370"/>
    </source>
</evidence>
<name>A0A1B0A2Y2_GLOPL</name>
<dbReference type="Proteomes" id="UP000092445">
    <property type="component" value="Unassembled WGS sequence"/>
</dbReference>
<dbReference type="STRING" id="7398.A0A1B0A2Y2"/>
<dbReference type="InterPro" id="IPR036013">
    <property type="entry name" value="Band_7/SPFH_dom_sf"/>
</dbReference>
<evidence type="ECO:0000313" key="7">
    <source>
        <dbReference type="Proteomes" id="UP000092445"/>
    </source>
</evidence>
<dbReference type="Pfam" id="PF01145">
    <property type="entry name" value="Band_7"/>
    <property type="match status" value="1"/>
</dbReference>
<evidence type="ECO:0000313" key="6">
    <source>
        <dbReference type="EnsemblMetazoa" id="GPAI032853-PA"/>
    </source>
</evidence>
<dbReference type="InterPro" id="IPR001107">
    <property type="entry name" value="Band_7"/>
</dbReference>
<sequence length="316" mass="35911">MKTFLKTDVLRRRKSELMLFLKYNDVCAQKFLARQIFLFKGHSRNVRSRYHSPPTESTPCSETILIALSYLVMLILFPIAVFCCLITVKEYERVVILRLGRLRKRGMFGPGVVFVLPCVDEYHKVDMRTKAFDVEPQEILTKDSVTIAVDAVVYYSIRNPLDSVLQVANVTQSTKLLAQTTLRNVIGTKNLMEMLTAKETLSKTIEQILDDATDAWGVKVERVEIKQVSLPVSMQKAMAAEQEARREAEAKVVAANGELVASENLKLASEVMEGNPISLQLRYLQTINTISNKNNHTIILPFPTDFFKKYVEVMEN</sequence>
<feature type="domain" description="Band 7" evidence="5">
    <location>
        <begin position="83"/>
        <end position="242"/>
    </location>
</feature>
<keyword evidence="7" id="KW-1185">Reference proteome</keyword>
<feature type="transmembrane region" description="Helical" evidence="4">
    <location>
        <begin position="64"/>
        <end position="88"/>
    </location>
</feature>
<dbReference type="PRINTS" id="PR00721">
    <property type="entry name" value="STOMATIN"/>
</dbReference>
<dbReference type="InterPro" id="IPR043202">
    <property type="entry name" value="Band-7_stomatin-like"/>
</dbReference>
<comment type="similarity">
    <text evidence="2">Belongs to the band 7/mec-2 family.</text>
</comment>
<dbReference type="FunFam" id="3.30.479.30:FF:000002">
    <property type="entry name" value="band 7 protein AGAP004871"/>
    <property type="match status" value="1"/>
</dbReference>
<accession>A0A1B0A2Y2</accession>
<dbReference type="InterPro" id="IPR001972">
    <property type="entry name" value="Stomatin_HflK_fam"/>
</dbReference>
<organism evidence="6 7">
    <name type="scientific">Glossina pallidipes</name>
    <name type="common">Tsetse fly</name>
    <dbReference type="NCBI Taxonomy" id="7398"/>
    <lineage>
        <taxon>Eukaryota</taxon>
        <taxon>Metazoa</taxon>
        <taxon>Ecdysozoa</taxon>
        <taxon>Arthropoda</taxon>
        <taxon>Hexapoda</taxon>
        <taxon>Insecta</taxon>
        <taxon>Pterygota</taxon>
        <taxon>Neoptera</taxon>
        <taxon>Endopterygota</taxon>
        <taxon>Diptera</taxon>
        <taxon>Brachycera</taxon>
        <taxon>Muscomorpha</taxon>
        <taxon>Hippoboscoidea</taxon>
        <taxon>Glossinidae</taxon>
        <taxon>Glossina</taxon>
    </lineage>
</organism>